<dbReference type="AlphaFoldDB" id="A0A3S0ZMN0"/>
<evidence type="ECO:0000313" key="2">
    <source>
        <dbReference type="EMBL" id="QPK23248.1"/>
    </source>
</evidence>
<gene>
    <name evidence="2" type="ORF">F126LOC_016615</name>
    <name evidence="1" type="ORF">H4F48_20480</name>
</gene>
<name>A0A3S0ZMN0_9GAMM</name>
<dbReference type="RefSeq" id="WP_119871464.1">
    <property type="nucleotide sequence ID" value="NZ_BSWF01000004.1"/>
</dbReference>
<sequence>MANLTNNTSTERLEKIASWREKYGDNESVVIPADEAASIVSELLSLRAQLSEKKEDSFRKRVYELLCMGSAVPDSSAFACIENACRRSDCLGKIERYMSVKVGVDENDDTAMYRELLNWGEEPAKYIETFKVALPKFIESLKTEYKGA</sequence>
<protein>
    <submittedName>
        <fullName evidence="2">Uncharacterized protein</fullName>
    </submittedName>
</protein>
<evidence type="ECO:0000313" key="1">
    <source>
        <dbReference type="EMBL" id="MBN3108441.1"/>
    </source>
</evidence>
<dbReference type="Proteomes" id="UP000762586">
    <property type="component" value="Unassembled WGS sequence"/>
</dbReference>
<dbReference type="Proteomes" id="UP000269351">
    <property type="component" value="Chromosome"/>
</dbReference>
<evidence type="ECO:0000313" key="4">
    <source>
        <dbReference type="Proteomes" id="UP000762586"/>
    </source>
</evidence>
<reference evidence="2 3" key="2">
    <citation type="submission" date="2020-11" db="EMBL/GenBank/DDBJ databases">
        <title>Complete genome sequence of Pectobacterium brasiliense strain F126.</title>
        <authorList>
            <person name="Miroshnikov K."/>
            <person name="Vo T.N.H."/>
            <person name="Khodykina M.V."/>
            <person name="Kabanova A.P."/>
            <person name="Shneider M."/>
            <person name="Korzhenkov A."/>
            <person name="Toschakov S.V."/>
            <person name="Miroshnikov K.A."/>
            <person name="Ignatov A.N."/>
            <person name="Mikhailova Y.V."/>
            <person name="Shelenkov A."/>
            <person name="Yanushevich Y.G."/>
            <person name="Evseev P.V."/>
        </authorList>
    </citation>
    <scope>NUCLEOTIDE SEQUENCE [LARGE SCALE GENOMIC DNA]</scope>
    <source>
        <strain evidence="2 3">F126</strain>
    </source>
</reference>
<dbReference type="EMBL" id="JACGET010000030">
    <property type="protein sequence ID" value="MBN3108441.1"/>
    <property type="molecule type" value="Genomic_DNA"/>
</dbReference>
<evidence type="ECO:0000313" key="3">
    <source>
        <dbReference type="Proteomes" id="UP000269351"/>
    </source>
</evidence>
<accession>A0A3S0ZMN0</accession>
<proteinExistence type="predicted"/>
<reference evidence="1 4" key="1">
    <citation type="submission" date="2020-07" db="EMBL/GenBank/DDBJ databases">
        <title>A pangenomic view of the genus Pectobacterium provides insights into genome organization, phylogeny, and virulence.</title>
        <authorList>
            <person name="Jonkheer E."/>
            <person name="Brankovics B."/>
            <person name="Houwers I."/>
            <person name="Van Der Wolf J."/>
            <person name="Bonants P."/>
            <person name="Vreeburg R."/>
            <person name="Bollema R."/>
            <person name="De Haan J."/>
            <person name="Berke L."/>
            <person name="De Ridder D."/>
            <person name="Smit S."/>
            <person name="Van Der Lee T.A.J."/>
        </authorList>
    </citation>
    <scope>NUCLEOTIDE SEQUENCE [LARGE SCALE GENOMIC DNA]</scope>
    <source>
        <strain evidence="1 4">NAK:384</strain>
    </source>
</reference>
<organism evidence="2 3">
    <name type="scientific">Pectobacterium brasiliense</name>
    <dbReference type="NCBI Taxonomy" id="180957"/>
    <lineage>
        <taxon>Bacteria</taxon>
        <taxon>Pseudomonadati</taxon>
        <taxon>Pseudomonadota</taxon>
        <taxon>Gammaproteobacteria</taxon>
        <taxon>Enterobacterales</taxon>
        <taxon>Pectobacteriaceae</taxon>
        <taxon>Pectobacterium</taxon>
    </lineage>
</organism>
<dbReference type="EMBL" id="CP065031">
    <property type="protein sequence ID" value="QPK23248.1"/>
    <property type="molecule type" value="Genomic_DNA"/>
</dbReference>
<keyword evidence="4" id="KW-1185">Reference proteome</keyword>